<dbReference type="AlphaFoldDB" id="G8C3F8"/>
<dbReference type="PATRIC" id="fig|1116213.3.peg.363"/>
<protein>
    <submittedName>
        <fullName evidence="2">Uncharacterized protein</fullName>
    </submittedName>
</protein>
<proteinExistence type="predicted"/>
<evidence type="ECO:0000256" key="1">
    <source>
        <dbReference type="SAM" id="Phobius"/>
    </source>
</evidence>
<gene>
    <name evidence="2" type="ORF">MHM_03380</name>
</gene>
<keyword evidence="1" id="KW-0472">Membrane</keyword>
<dbReference type="KEGG" id="mhb:MHM_03380"/>
<name>G8C3F8_9MOLU</name>
<feature type="transmembrane region" description="Helical" evidence="1">
    <location>
        <begin position="6"/>
        <end position="29"/>
    </location>
</feature>
<keyword evidence="1" id="KW-0812">Transmembrane</keyword>
<reference evidence="2" key="1">
    <citation type="submission" date="2011-11" db="EMBL/GenBank/DDBJ databases">
        <title>Complete genome sequence of Candidatus Mycoplasma haemominutum.</title>
        <authorList>
            <person name="Barker E.N."/>
            <person name="Darby A.C."/>
            <person name="Helps C.R."/>
            <person name="Peters I.R."/>
            <person name="Hughes M.A."/>
            <person name="Radford A.D."/>
            <person name="Novacco M."/>
            <person name="Boretti F."/>
            <person name="Hofmann-Lehmann R."/>
            <person name="Tasker S."/>
        </authorList>
    </citation>
    <scope>NUCLEOTIDE SEQUENCE</scope>
    <source>
        <strain evidence="2">Birmingham 1</strain>
    </source>
</reference>
<dbReference type="HOGENOM" id="CLU_559834_0_0_14"/>
<sequence>MTFSPLWLKYAVIFAGVSSASVVPLAYSFGDHLNFFNFRGGQLINSAEIGRELTTKDTAGYANTLAGEAAWNDLAVNHAFFENMKRTVDLSEFKKLYGAREFKEEALSGARITKKDEGPSGAKEMTILDAWEKFFREDNRKVPEGKIFSYFREGQEKLPFWNYDFPYIAVEFPKNYELPNNLVKSTLEEGWVKVDQHSLPTELEEYSTKWKGFTASTDNFQKVMSSSGAEREEHKRRDTLNKIVKASDDADLYLVSAPEKLLRLWLSEWKDSKITESQGENSKYALFKNNHYQATQYHPEVSVLSRWHEGKTYRMWIHHKPLSEYQARNNNSWKRAVEGRQRISVGKDKKYVDPKLKWGNNFLLNLMSWYAYTYKLEGINSPARITYQNIAKAGAWNLLDIYELDRGANSKNLGYRDNFAKWISDWYSGVNRNTQRYWENVYNKFNLTDMTHFSNRWERIQWVGKTMDELERDWGQVKVTKPTLKRK</sequence>
<dbReference type="RefSeq" id="WP_015511721.1">
    <property type="nucleotide sequence ID" value="NC_021007.1"/>
</dbReference>
<keyword evidence="1" id="KW-1133">Transmembrane helix</keyword>
<accession>G8C3F8</accession>
<organism evidence="2">
    <name type="scientific">Candidatus Mycoplasma haematominutum 'Birmingham 1'</name>
    <dbReference type="NCBI Taxonomy" id="1116213"/>
    <lineage>
        <taxon>Bacteria</taxon>
        <taxon>Bacillati</taxon>
        <taxon>Mycoplasmatota</taxon>
        <taxon>Mollicutes</taxon>
        <taxon>Mycoplasmataceae</taxon>
        <taxon>Mycoplasma</taxon>
    </lineage>
</organism>
<reference evidence="2" key="2">
    <citation type="submission" date="2011-11" db="EMBL/GenBank/DDBJ databases">
        <authorList>
            <person name="Barker E."/>
        </authorList>
    </citation>
    <scope>NUCLEOTIDE SEQUENCE</scope>
    <source>
        <strain evidence="2">Birmingham 1</strain>
    </source>
</reference>
<dbReference type="EMBL" id="HE613254">
    <property type="protein sequence ID" value="CCE66856.1"/>
    <property type="molecule type" value="Genomic_DNA"/>
</dbReference>
<evidence type="ECO:0000313" key="2">
    <source>
        <dbReference type="EMBL" id="CCE66856.1"/>
    </source>
</evidence>